<comment type="similarity">
    <text evidence="1">Belongs to the type-I restriction system S methylase family.</text>
</comment>
<dbReference type="InterPro" id="IPR044946">
    <property type="entry name" value="Restrct_endonuc_typeI_TRD_sf"/>
</dbReference>
<dbReference type="Proteomes" id="UP000296201">
    <property type="component" value="Chromosome"/>
</dbReference>
<name>A0A4P7P204_9GAMM</name>
<keyword evidence="3" id="KW-0238">DNA-binding</keyword>
<evidence type="ECO:0000256" key="3">
    <source>
        <dbReference type="ARBA" id="ARBA00023125"/>
    </source>
</evidence>
<evidence type="ECO:0000256" key="1">
    <source>
        <dbReference type="ARBA" id="ARBA00010923"/>
    </source>
</evidence>
<protein>
    <submittedName>
        <fullName evidence="5">Restriction endonuclease subunit S</fullName>
    </submittedName>
</protein>
<dbReference type="GO" id="GO:0009307">
    <property type="term" value="P:DNA restriction-modification system"/>
    <property type="evidence" value="ECO:0007669"/>
    <property type="project" value="UniProtKB-KW"/>
</dbReference>
<keyword evidence="5" id="KW-0378">Hydrolase</keyword>
<dbReference type="Gene3D" id="3.90.220.20">
    <property type="entry name" value="DNA methylase specificity domains"/>
    <property type="match status" value="1"/>
</dbReference>
<keyword evidence="6" id="KW-1185">Reference proteome</keyword>
<evidence type="ECO:0000256" key="2">
    <source>
        <dbReference type="ARBA" id="ARBA00022747"/>
    </source>
</evidence>
<dbReference type="GO" id="GO:0004519">
    <property type="term" value="F:endonuclease activity"/>
    <property type="evidence" value="ECO:0007669"/>
    <property type="project" value="UniProtKB-KW"/>
</dbReference>
<dbReference type="OrthoDB" id="9798929at2"/>
<dbReference type="CDD" id="cd17294">
    <property type="entry name" value="RMtype1_S_MmaC7ORF19P_TRD1-CR1_like"/>
    <property type="match status" value="1"/>
</dbReference>
<dbReference type="InterPro" id="IPR052021">
    <property type="entry name" value="Type-I_RS_S_subunit"/>
</dbReference>
<dbReference type="PANTHER" id="PTHR30408">
    <property type="entry name" value="TYPE-1 RESTRICTION ENZYME ECOKI SPECIFICITY PROTEIN"/>
    <property type="match status" value="1"/>
</dbReference>
<dbReference type="InterPro" id="IPR000055">
    <property type="entry name" value="Restrct_endonuc_typeI_TRD"/>
</dbReference>
<reference evidence="5 6" key="1">
    <citation type="submission" date="2018-08" db="EMBL/GenBank/DDBJ databases">
        <title>Horizontal acquisition of hydrogen conversion ability and other habitat adaptations in Hydrogenovibrio crunogenus strains.</title>
        <authorList>
            <person name="Gonnella G."/>
            <person name="Adam N."/>
            <person name="Perner M."/>
        </authorList>
    </citation>
    <scope>NUCLEOTIDE SEQUENCE [LARGE SCALE GENOMIC DNA]</scope>
    <source>
        <strain evidence="5 6">SP-41</strain>
    </source>
</reference>
<dbReference type="Pfam" id="PF01420">
    <property type="entry name" value="Methylase_S"/>
    <property type="match status" value="1"/>
</dbReference>
<dbReference type="EMBL" id="CP032096">
    <property type="protein sequence ID" value="QBZ84181.1"/>
    <property type="molecule type" value="Genomic_DNA"/>
</dbReference>
<keyword evidence="5" id="KW-0540">Nuclease</keyword>
<dbReference type="SUPFAM" id="SSF116734">
    <property type="entry name" value="DNA methylase specificity domain"/>
    <property type="match status" value="1"/>
</dbReference>
<dbReference type="RefSeq" id="WP_135796713.1">
    <property type="nucleotide sequence ID" value="NZ_CP032096.1"/>
</dbReference>
<feature type="domain" description="Type I restriction modification DNA specificity" evidence="4">
    <location>
        <begin position="19"/>
        <end position="191"/>
    </location>
</feature>
<proteinExistence type="inferred from homology"/>
<dbReference type="Gene3D" id="1.10.287.1120">
    <property type="entry name" value="Bipartite methylase S protein"/>
    <property type="match status" value="1"/>
</dbReference>
<keyword evidence="5" id="KW-0255">Endonuclease</keyword>
<evidence type="ECO:0000313" key="6">
    <source>
        <dbReference type="Proteomes" id="UP000296201"/>
    </source>
</evidence>
<organism evidence="5 6">
    <name type="scientific">Hydrogenovibrio crunogenus</name>
    <dbReference type="NCBI Taxonomy" id="39765"/>
    <lineage>
        <taxon>Bacteria</taxon>
        <taxon>Pseudomonadati</taxon>
        <taxon>Pseudomonadota</taxon>
        <taxon>Gammaproteobacteria</taxon>
        <taxon>Thiotrichales</taxon>
        <taxon>Piscirickettsiaceae</taxon>
        <taxon>Hydrogenovibrio</taxon>
    </lineage>
</organism>
<dbReference type="GO" id="GO:0003677">
    <property type="term" value="F:DNA binding"/>
    <property type="evidence" value="ECO:0007669"/>
    <property type="project" value="UniProtKB-KW"/>
</dbReference>
<sequence>MSKQTIPAGYKQTEIGVIPEDWNVKKIGEFTDCTAGGTPSTSISSYWGGNNPWMSSGELHLKRVFDVSERITNEGLSNSSTKYVPSESVLMGLAGQGKTRGTVAISKIDLCTNQSIAAIFPSSKHSTEYLFYNLDYRYEELRSLSTGDGGRGGLNLKIIRSLSLPYPSLEEQTTIANALSDVDGLLAELEKLIVKKQAIKTATMQQLLTGKTRLPQFAHHPDGTKKAQKQTELGPIPEDWKVKTVYELAENQKPQFDDGDWIVVVK</sequence>
<dbReference type="PANTHER" id="PTHR30408:SF12">
    <property type="entry name" value="TYPE I RESTRICTION ENZYME MJAVIII SPECIFICITY SUBUNIT"/>
    <property type="match status" value="1"/>
</dbReference>
<dbReference type="REBASE" id="307759">
    <property type="entry name" value="S.HcrSP41ORF2257P"/>
</dbReference>
<dbReference type="AlphaFoldDB" id="A0A4P7P204"/>
<gene>
    <name evidence="5" type="ORF">GHNINEIG_02256</name>
</gene>
<keyword evidence="2" id="KW-0680">Restriction system</keyword>
<accession>A0A4P7P204</accession>
<evidence type="ECO:0000313" key="5">
    <source>
        <dbReference type="EMBL" id="QBZ84181.1"/>
    </source>
</evidence>
<evidence type="ECO:0000259" key="4">
    <source>
        <dbReference type="Pfam" id="PF01420"/>
    </source>
</evidence>